<reference evidence="2 3" key="1">
    <citation type="journal article" date="2018" name="BMC Genomics">
        <title>Whole genome sequencing and function prediction of 133 gut anaerobes isolated from chicken caecum in pure cultures.</title>
        <authorList>
            <person name="Medvecky M."/>
            <person name="Cejkova D."/>
            <person name="Polansky O."/>
            <person name="Karasova D."/>
            <person name="Kubasova T."/>
            <person name="Cizek A."/>
            <person name="Rychlik I."/>
        </authorList>
    </citation>
    <scope>NUCLEOTIDE SEQUENCE [LARGE SCALE GENOMIC DNA]</scope>
    <source>
        <strain evidence="2 3">An13</strain>
    </source>
</reference>
<proteinExistence type="predicted"/>
<keyword evidence="1" id="KW-0175">Coiled coil</keyword>
<accession>A0A1Y4SUZ5</accession>
<gene>
    <name evidence="2" type="ORF">B5E75_11185</name>
</gene>
<dbReference type="OrthoDB" id="6057646at2"/>
<keyword evidence="3" id="KW-1185">Reference proteome</keyword>
<comment type="caution">
    <text evidence="2">The sequence shown here is derived from an EMBL/GenBank/DDBJ whole genome shotgun (WGS) entry which is preliminary data.</text>
</comment>
<dbReference type="EMBL" id="NFLJ01000035">
    <property type="protein sequence ID" value="OUQ33220.1"/>
    <property type="molecule type" value="Genomic_DNA"/>
</dbReference>
<name>A0A1Y4SUZ5_9FIRM</name>
<feature type="coiled-coil region" evidence="1">
    <location>
        <begin position="244"/>
        <end position="292"/>
    </location>
</feature>
<evidence type="ECO:0000256" key="1">
    <source>
        <dbReference type="SAM" id="Coils"/>
    </source>
</evidence>
<sequence>MKSFSTYLELKEKWTISQFIESLFQVYGIEYQDIDYNQKRIENHCYDIYQYPHDGSVVVHLYHRMEYIYNEKEGGLCIHNDGYQKGYRYIDELLSKHLIKDKKISLSNQPIKICHENKQQVIQWLDGGIQLPILYIRYEKIVDPFYLAQQLRGIAYVFYEDNQEVGHWMAKHCQKILTNSRVIIYYLNGDYKTYRFAKKESQDQLQQRILHQLTLYLKQRQYGNAYSFRYLEKNYLDNLRQFAQDYEKQTIDQLGEEIDKLEEEKEKYCALISGLESELNVLQMQNEILEEELSFQDNYTLLDKGDIPEYYQAEQKDILLDMLEDDVKKNHVEKEDLCLLKDILNQNPKDGTRDMYLEKILRTLISSYDFNKLKKYGIFMKGDKSKHYLVMFFDNSRYQSTLASTPSDQNACRQVYRQFRKYFF</sequence>
<dbReference type="AlphaFoldDB" id="A0A1Y4SUZ5"/>
<organism evidence="2 3">
    <name type="scientific">Massilimicrobiota timonensis</name>
    <dbReference type="NCBI Taxonomy" id="1776392"/>
    <lineage>
        <taxon>Bacteria</taxon>
        <taxon>Bacillati</taxon>
        <taxon>Bacillota</taxon>
        <taxon>Erysipelotrichia</taxon>
        <taxon>Erysipelotrichales</taxon>
        <taxon>Erysipelotrichaceae</taxon>
        <taxon>Massilimicrobiota</taxon>
    </lineage>
</organism>
<evidence type="ECO:0000313" key="3">
    <source>
        <dbReference type="Proteomes" id="UP000195305"/>
    </source>
</evidence>
<dbReference type="RefSeq" id="WP_087359260.1">
    <property type="nucleotide sequence ID" value="NZ_NFLJ01000035.1"/>
</dbReference>
<protein>
    <submittedName>
        <fullName evidence="2">Uncharacterized protein</fullName>
    </submittedName>
</protein>
<evidence type="ECO:0000313" key="2">
    <source>
        <dbReference type="EMBL" id="OUQ33220.1"/>
    </source>
</evidence>
<dbReference type="Proteomes" id="UP000195305">
    <property type="component" value="Unassembled WGS sequence"/>
</dbReference>